<feature type="signal peptide" evidence="2">
    <location>
        <begin position="1"/>
        <end position="25"/>
    </location>
</feature>
<name>A0A7S3DWQ0_9STRA</name>
<feature type="chain" id="PRO_5031410285" evidence="2">
    <location>
        <begin position="26"/>
        <end position="212"/>
    </location>
</feature>
<evidence type="ECO:0000256" key="1">
    <source>
        <dbReference type="SAM" id="MobiDB-lite"/>
    </source>
</evidence>
<evidence type="ECO:0000313" key="3">
    <source>
        <dbReference type="EMBL" id="CAD9987462.1"/>
    </source>
</evidence>
<proteinExistence type="predicted"/>
<organism evidence="3">
    <name type="scientific">Entomoneis paludosa</name>
    <dbReference type="NCBI Taxonomy" id="265537"/>
    <lineage>
        <taxon>Eukaryota</taxon>
        <taxon>Sar</taxon>
        <taxon>Stramenopiles</taxon>
        <taxon>Ochrophyta</taxon>
        <taxon>Bacillariophyta</taxon>
        <taxon>Bacillariophyceae</taxon>
        <taxon>Bacillariophycidae</taxon>
        <taxon>Entomoneidaceae</taxon>
        <taxon>Entomoneis</taxon>
    </lineage>
</organism>
<keyword evidence="2" id="KW-0732">Signal</keyword>
<reference evidence="3" key="1">
    <citation type="submission" date="2021-01" db="EMBL/GenBank/DDBJ databases">
        <authorList>
            <person name="Corre E."/>
            <person name="Pelletier E."/>
            <person name="Niang G."/>
            <person name="Scheremetjew M."/>
            <person name="Finn R."/>
            <person name="Kale V."/>
            <person name="Holt S."/>
            <person name="Cochrane G."/>
            <person name="Meng A."/>
            <person name="Brown T."/>
            <person name="Cohen L."/>
        </authorList>
    </citation>
    <scope>NUCLEOTIDE SEQUENCE</scope>
    <source>
        <strain evidence="3">CCMP125</strain>
    </source>
</reference>
<protein>
    <submittedName>
        <fullName evidence="3">Uncharacterized protein</fullName>
    </submittedName>
</protein>
<gene>
    <name evidence="3" type="ORF">APAL1065_LOCUS23261</name>
</gene>
<feature type="compositionally biased region" description="Basic residues" evidence="1">
    <location>
        <begin position="43"/>
        <end position="53"/>
    </location>
</feature>
<dbReference type="EMBL" id="HBHT01034596">
    <property type="protein sequence ID" value="CAD9987462.1"/>
    <property type="molecule type" value="Transcribed_RNA"/>
</dbReference>
<evidence type="ECO:0000256" key="2">
    <source>
        <dbReference type="SAM" id="SignalP"/>
    </source>
</evidence>
<dbReference type="AlphaFoldDB" id="A0A7S3DWQ0"/>
<accession>A0A7S3DWQ0</accession>
<sequence>MVLAASFSPSTLKLVFALLFVVVKAELAIPGLQDHTANSGRPPQRHLNGKKGGKKDTATCDGDGTTTYYYDGEQNPMVCDFPVKVQQSCDISQGFGTVESSDEGPIQWGYLTNSGYEAKNLENRKTFSAAPFAISRRATTQNDGSEHITFIGTAVLFETDDTSGLDESKGVPNGPTLLSFDGYFEYVFDAETKVYTSSILDATVIDICVELA</sequence>
<feature type="region of interest" description="Disordered" evidence="1">
    <location>
        <begin position="33"/>
        <end position="58"/>
    </location>
</feature>